<reference evidence="3" key="1">
    <citation type="submission" date="2008-04" db="EMBL/GenBank/DDBJ databases">
        <title>Long range sequence analysis of chromosome regions flanking triplicated BoAP1 loci in Brassica oleracea.</title>
        <authorList>
            <person name="Barker G.C."/>
            <person name="Ryder C.D."/>
            <person name="Edwards K."/>
            <person name="King G.J."/>
        </authorList>
    </citation>
    <scope>NUCLEOTIDE SEQUENCE</scope>
</reference>
<evidence type="ECO:0000259" key="1">
    <source>
        <dbReference type="Pfam" id="PF03108"/>
    </source>
</evidence>
<organism evidence="3">
    <name type="scientific">Brassica oleracea var. alboglabra</name>
    <name type="common">Chinese kale</name>
    <name type="synonym">Brassica alboglabra</name>
    <dbReference type="NCBI Taxonomy" id="3714"/>
    <lineage>
        <taxon>Eukaryota</taxon>
        <taxon>Viridiplantae</taxon>
        <taxon>Streptophyta</taxon>
        <taxon>Embryophyta</taxon>
        <taxon>Tracheophyta</taxon>
        <taxon>Spermatophyta</taxon>
        <taxon>Magnoliopsida</taxon>
        <taxon>eudicotyledons</taxon>
        <taxon>Gunneridae</taxon>
        <taxon>Pentapetalae</taxon>
        <taxon>rosids</taxon>
        <taxon>malvids</taxon>
        <taxon>Brassicales</taxon>
        <taxon>Brassicaceae</taxon>
        <taxon>Brassiceae</taxon>
        <taxon>Brassica</taxon>
    </lineage>
</organism>
<feature type="domain" description="Transposase MuDR plant" evidence="1">
    <location>
        <begin position="204"/>
        <end position="268"/>
    </location>
</feature>
<dbReference type="EMBL" id="EU642505">
    <property type="protein sequence ID" value="ACG60684.1"/>
    <property type="molecule type" value="Genomic_DNA"/>
</dbReference>
<protein>
    <submittedName>
        <fullName evidence="3">Transposon MuDR-like protein</fullName>
    </submittedName>
</protein>
<dbReference type="Pfam" id="PF10551">
    <property type="entry name" value="MULE"/>
    <property type="match status" value="1"/>
</dbReference>
<dbReference type="PANTHER" id="PTHR31973">
    <property type="entry name" value="POLYPROTEIN, PUTATIVE-RELATED"/>
    <property type="match status" value="1"/>
</dbReference>
<dbReference type="InterPro" id="IPR018289">
    <property type="entry name" value="MULE_transposase_dom"/>
</dbReference>
<sequence length="622" mass="72084">MDHIILFCGKWKFERKKMILFEVDNDQGSKLLAANEETRYEDFVKTIYEDYEVDFAEHKLELMYVLPKPKLVKENLDTPPVKVRNDRQLHGFLCLHKVENVRLCVEFKLKKKKVEEASKEPEEFLQKDDLLSAEYEDSDEDNDRFDYCDDSDVATSDDENFTSYGFPPDQVQESQGSPTKMSSATVLKTPKGDCTHNRFDLSSFKLEVGQSFDSKDALATRLKICSVVHKFNFDVDKSTRTLWFVKCWVKGCTWKLRATPVGESSRFTIRIYVDEHSCSVTERSSRSRQATPEILSLLYKDYIGGVDRTILPRHVESAMNMSFGIKQMDYWKSHRTLIVARDLVMGSSENGYEELPSYLHKIRMANPGTLARLEVDANNRFKYLFLTFSASITGFPFMRKVVVVDGIFLQGKYKGTLLIATSQDANFQIFPIAFAVVDTKNDESWTWFFRQLSRVIPDDEGLALISERHKSIRKAISVVYPLGSTGIFTYHLYKNILLRYRERDLFGLVKKAAYSFRLADFEASFETIKGLNPYLHAYLERADVCKWARAHFRGDRYNILTSNIAESINRALSDVRRLPIVRLLESIRLMMTRWFATRKHDADLMKTSLTRGVEKLLEVIYV</sequence>
<proteinExistence type="predicted"/>
<gene>
    <name evidence="3" type="ORF">BoB029L16.50</name>
</gene>
<dbReference type="PANTHER" id="PTHR31973:SF187">
    <property type="entry name" value="MUTATOR TRANSPOSASE MUDRA PROTEIN"/>
    <property type="match status" value="1"/>
</dbReference>
<evidence type="ECO:0000313" key="3">
    <source>
        <dbReference type="EMBL" id="ACG60684.1"/>
    </source>
</evidence>
<dbReference type="AlphaFoldDB" id="B4YPW1"/>
<accession>B4YPW1</accession>
<name>B4YPW1_BRAOA</name>
<evidence type="ECO:0000259" key="2">
    <source>
        <dbReference type="Pfam" id="PF10551"/>
    </source>
</evidence>
<feature type="domain" description="MULE transposase" evidence="2">
    <location>
        <begin position="401"/>
        <end position="495"/>
    </location>
</feature>
<dbReference type="Pfam" id="PF03108">
    <property type="entry name" value="DBD_Tnp_Mut"/>
    <property type="match status" value="1"/>
</dbReference>
<dbReference type="InterPro" id="IPR004332">
    <property type="entry name" value="Transposase_MuDR"/>
</dbReference>